<dbReference type="Pfam" id="PF12906">
    <property type="entry name" value="RINGv"/>
    <property type="match status" value="1"/>
</dbReference>
<evidence type="ECO:0000259" key="6">
    <source>
        <dbReference type="PROSITE" id="PS51292"/>
    </source>
</evidence>
<dbReference type="SMART" id="SM00744">
    <property type="entry name" value="RINGv"/>
    <property type="match status" value="1"/>
</dbReference>
<protein>
    <recommendedName>
        <fullName evidence="6">RING-CH-type domain-containing protein</fullName>
    </recommendedName>
</protein>
<feature type="region of interest" description="Disordered" evidence="4">
    <location>
        <begin position="1"/>
        <end position="26"/>
    </location>
</feature>
<dbReference type="PANTHER" id="PTHR46214">
    <property type="entry name" value="ZINC FINGER, RING-CH-TYPE"/>
    <property type="match status" value="1"/>
</dbReference>
<organism evidence="7 8">
    <name type="scientific">Datura stramonium</name>
    <name type="common">Jimsonweed</name>
    <name type="synonym">Common thornapple</name>
    <dbReference type="NCBI Taxonomy" id="4076"/>
    <lineage>
        <taxon>Eukaryota</taxon>
        <taxon>Viridiplantae</taxon>
        <taxon>Streptophyta</taxon>
        <taxon>Embryophyta</taxon>
        <taxon>Tracheophyta</taxon>
        <taxon>Spermatophyta</taxon>
        <taxon>Magnoliopsida</taxon>
        <taxon>eudicotyledons</taxon>
        <taxon>Gunneridae</taxon>
        <taxon>Pentapetalae</taxon>
        <taxon>asterids</taxon>
        <taxon>lamiids</taxon>
        <taxon>Solanales</taxon>
        <taxon>Solanaceae</taxon>
        <taxon>Solanoideae</taxon>
        <taxon>Datureae</taxon>
        <taxon>Datura</taxon>
    </lineage>
</organism>
<dbReference type="PANTHER" id="PTHR46214:SF42">
    <property type="entry name" value="RING-CH-TYPE DOMAIN-CONTAINING PROTEIN"/>
    <property type="match status" value="1"/>
</dbReference>
<dbReference type="EMBL" id="JACEIK010018767">
    <property type="protein sequence ID" value="MCE5166030.1"/>
    <property type="molecule type" value="Genomic_DNA"/>
</dbReference>
<dbReference type="Gene3D" id="3.30.40.10">
    <property type="entry name" value="Zinc/RING finger domain, C3HC4 (zinc finger)"/>
    <property type="match status" value="1"/>
</dbReference>
<evidence type="ECO:0000256" key="5">
    <source>
        <dbReference type="SAM" id="Phobius"/>
    </source>
</evidence>
<evidence type="ECO:0000313" key="8">
    <source>
        <dbReference type="Proteomes" id="UP000823775"/>
    </source>
</evidence>
<dbReference type="InterPro" id="IPR013083">
    <property type="entry name" value="Znf_RING/FYVE/PHD"/>
</dbReference>
<keyword evidence="5" id="KW-0812">Transmembrane</keyword>
<comment type="caution">
    <text evidence="7">The sequence shown here is derived from an EMBL/GenBank/DDBJ whole genome shotgun (WGS) entry which is preliminary data.</text>
</comment>
<keyword evidence="1" id="KW-0479">Metal-binding</keyword>
<dbReference type="PROSITE" id="PS51292">
    <property type="entry name" value="ZF_RING_CH"/>
    <property type="match status" value="1"/>
</dbReference>
<evidence type="ECO:0000256" key="1">
    <source>
        <dbReference type="ARBA" id="ARBA00022723"/>
    </source>
</evidence>
<keyword evidence="8" id="KW-1185">Reference proteome</keyword>
<keyword evidence="2" id="KW-0863">Zinc-finger</keyword>
<keyword evidence="3" id="KW-0862">Zinc</keyword>
<evidence type="ECO:0000256" key="3">
    <source>
        <dbReference type="ARBA" id="ARBA00022833"/>
    </source>
</evidence>
<evidence type="ECO:0000256" key="2">
    <source>
        <dbReference type="ARBA" id="ARBA00022771"/>
    </source>
</evidence>
<sequence>MATVDVSHVDLEAGAGGHSRRCSGNGSSVEESVCFSDADEGSCYSQFYSTADGSNYDDYSFACATESEIGEVMESRRVSSVAGSDRSVDLENGTGETKLHVGKIERDCRICHLSLVSSGPESGVAIELGCSCKDDLAAAHRHCAEAWFKIKGNKTCEICNSIARNVVGPNDVEAAQQTNESSTVAISSAAAPVSTTSEARTCLNGHRFLNFLLACMVFAFVISWLFHFNIPS</sequence>
<keyword evidence="5" id="KW-0472">Membrane</keyword>
<feature type="transmembrane region" description="Helical" evidence="5">
    <location>
        <begin position="208"/>
        <end position="226"/>
    </location>
</feature>
<dbReference type="InterPro" id="IPR011016">
    <property type="entry name" value="Znf_RING-CH"/>
</dbReference>
<keyword evidence="5" id="KW-1133">Transmembrane helix</keyword>
<feature type="domain" description="RING-CH-type" evidence="6">
    <location>
        <begin position="100"/>
        <end position="166"/>
    </location>
</feature>
<accession>A0ABS8Y5S7</accession>
<evidence type="ECO:0000256" key="4">
    <source>
        <dbReference type="SAM" id="MobiDB-lite"/>
    </source>
</evidence>
<dbReference type="SUPFAM" id="SSF57850">
    <property type="entry name" value="RING/U-box"/>
    <property type="match status" value="1"/>
</dbReference>
<proteinExistence type="predicted"/>
<reference evidence="7 8" key="1">
    <citation type="journal article" date="2021" name="BMC Genomics">
        <title>Datura genome reveals duplications of psychoactive alkaloid biosynthetic genes and high mutation rate following tissue culture.</title>
        <authorList>
            <person name="Rajewski A."/>
            <person name="Carter-House D."/>
            <person name="Stajich J."/>
            <person name="Litt A."/>
        </authorList>
    </citation>
    <scope>NUCLEOTIDE SEQUENCE [LARGE SCALE GENOMIC DNA]</scope>
    <source>
        <strain evidence="7">AR-01</strain>
    </source>
</reference>
<gene>
    <name evidence="7" type="ORF">HAX54_014175</name>
</gene>
<name>A0ABS8Y5S7_DATST</name>
<dbReference type="Proteomes" id="UP000823775">
    <property type="component" value="Unassembled WGS sequence"/>
</dbReference>
<evidence type="ECO:0000313" key="7">
    <source>
        <dbReference type="EMBL" id="MCE5166030.1"/>
    </source>
</evidence>